<evidence type="ECO:0000313" key="2">
    <source>
        <dbReference type="EMBL" id="MBK1789817.1"/>
    </source>
</evidence>
<keyword evidence="1" id="KW-0812">Transmembrane</keyword>
<dbReference type="RefSeq" id="WP_200309859.1">
    <property type="nucleotide sequence ID" value="NZ_JAENIM010000009.1"/>
</dbReference>
<keyword evidence="1" id="KW-1133">Transmembrane helix</keyword>
<keyword evidence="1" id="KW-0472">Membrane</keyword>
<dbReference type="AlphaFoldDB" id="A0A8J7MCA9"/>
<dbReference type="EMBL" id="JAENIM010000009">
    <property type="protein sequence ID" value="MBK1789817.1"/>
    <property type="molecule type" value="Genomic_DNA"/>
</dbReference>
<keyword evidence="3" id="KW-1185">Reference proteome</keyword>
<protein>
    <submittedName>
        <fullName evidence="2">Uncharacterized protein</fullName>
    </submittedName>
</protein>
<dbReference type="Proteomes" id="UP000624703">
    <property type="component" value="Unassembled WGS sequence"/>
</dbReference>
<sequence>MIELPKKYAWMLIILLFALSLSAWIIFYKVADKLEVKRIDTDLPTEEQVDVADRPNN</sequence>
<name>A0A8J7MCA9_9BACT</name>
<feature type="transmembrane region" description="Helical" evidence="1">
    <location>
        <begin position="12"/>
        <end position="31"/>
    </location>
</feature>
<evidence type="ECO:0000313" key="3">
    <source>
        <dbReference type="Proteomes" id="UP000624703"/>
    </source>
</evidence>
<gene>
    <name evidence="2" type="ORF">JIN82_01475</name>
</gene>
<organism evidence="2 3">
    <name type="scientific">Persicirhabdus sediminis</name>
    <dbReference type="NCBI Taxonomy" id="454144"/>
    <lineage>
        <taxon>Bacteria</taxon>
        <taxon>Pseudomonadati</taxon>
        <taxon>Verrucomicrobiota</taxon>
        <taxon>Verrucomicrobiia</taxon>
        <taxon>Verrucomicrobiales</taxon>
        <taxon>Verrucomicrobiaceae</taxon>
        <taxon>Persicirhabdus</taxon>
    </lineage>
</organism>
<comment type="caution">
    <text evidence="2">The sequence shown here is derived from an EMBL/GenBank/DDBJ whole genome shotgun (WGS) entry which is preliminary data.</text>
</comment>
<accession>A0A8J7MCA9</accession>
<proteinExistence type="predicted"/>
<reference evidence="2" key="1">
    <citation type="submission" date="2021-01" db="EMBL/GenBank/DDBJ databases">
        <title>Modified the classification status of verrucomicrobia.</title>
        <authorList>
            <person name="Feng X."/>
        </authorList>
    </citation>
    <scope>NUCLEOTIDE SEQUENCE</scope>
    <source>
        <strain evidence="2">_KCTC 22039</strain>
    </source>
</reference>
<evidence type="ECO:0000256" key="1">
    <source>
        <dbReference type="SAM" id="Phobius"/>
    </source>
</evidence>